<evidence type="ECO:0000313" key="2">
    <source>
        <dbReference type="Proteomes" id="UP001231649"/>
    </source>
</evidence>
<proteinExistence type="predicted"/>
<reference evidence="1" key="1">
    <citation type="submission" date="2023-03" db="EMBL/GenBank/DDBJ databases">
        <title>Chromosome-level genomes of two armyworms, Mythimna separata and Mythimna loreyi, provide insights into the biosynthesis and reception of sex pheromones.</title>
        <authorList>
            <person name="Zhao H."/>
        </authorList>
    </citation>
    <scope>NUCLEOTIDE SEQUENCE</scope>
    <source>
        <strain evidence="1">BeijingLab</strain>
    </source>
</reference>
<organism evidence="1 2">
    <name type="scientific">Mythimna loreyi</name>
    <dbReference type="NCBI Taxonomy" id="667449"/>
    <lineage>
        <taxon>Eukaryota</taxon>
        <taxon>Metazoa</taxon>
        <taxon>Ecdysozoa</taxon>
        <taxon>Arthropoda</taxon>
        <taxon>Hexapoda</taxon>
        <taxon>Insecta</taxon>
        <taxon>Pterygota</taxon>
        <taxon>Neoptera</taxon>
        <taxon>Endopterygota</taxon>
        <taxon>Lepidoptera</taxon>
        <taxon>Glossata</taxon>
        <taxon>Ditrysia</taxon>
        <taxon>Noctuoidea</taxon>
        <taxon>Noctuidae</taxon>
        <taxon>Noctuinae</taxon>
        <taxon>Hadenini</taxon>
        <taxon>Mythimna</taxon>
    </lineage>
</organism>
<dbReference type="EMBL" id="CM056793">
    <property type="protein sequence ID" value="KAJ8715007.1"/>
    <property type="molecule type" value="Genomic_DNA"/>
</dbReference>
<comment type="caution">
    <text evidence="1">The sequence shown here is derived from an EMBL/GenBank/DDBJ whole genome shotgun (WGS) entry which is preliminary data.</text>
</comment>
<evidence type="ECO:0000313" key="1">
    <source>
        <dbReference type="EMBL" id="KAJ8715007.1"/>
    </source>
</evidence>
<gene>
    <name evidence="1" type="ORF">PYW08_004988</name>
</gene>
<sequence>MSNMNKSFSDGNITETGIDVTPPNYISQRIKRMREEDLPAEFCKFKEEMKELFTSFITNQQTELKNITANLKEINVTNSSIEASITSLMNQNEELKNKIMQLELQSKKDKDYIIVLEDKIEDLQRCSRKNYIEIKNVPKKSQETRQDLINMVLSLARNIDLELNKRDIKDIFRTQNKKKELNSPPIIVELDSFILKQDLLRGTKTFNIKNKSKLQTKHLGFTVNEEVPVFISEQLTPKNARLFFLARDLAKSKHYKFCWTASGRVFVKRDENAKVIPVRSESQVHSLLLQA</sequence>
<accession>A0ACC2QDR4</accession>
<protein>
    <submittedName>
        <fullName evidence="1">Uncharacterized protein</fullName>
    </submittedName>
</protein>
<keyword evidence="2" id="KW-1185">Reference proteome</keyword>
<name>A0ACC2QDR4_9NEOP</name>
<dbReference type="Proteomes" id="UP001231649">
    <property type="component" value="Chromosome 17"/>
</dbReference>